<feature type="repeat" description="WD" evidence="3">
    <location>
        <begin position="213"/>
        <end position="254"/>
    </location>
</feature>
<evidence type="ECO:0000313" key="5">
    <source>
        <dbReference type="Proteomes" id="UP000515151"/>
    </source>
</evidence>
<dbReference type="CDD" id="cd00200">
    <property type="entry name" value="WD40"/>
    <property type="match status" value="1"/>
</dbReference>
<feature type="repeat" description="WD" evidence="3">
    <location>
        <begin position="361"/>
        <end position="390"/>
    </location>
</feature>
<dbReference type="PROSITE" id="PS50294">
    <property type="entry name" value="WD_REPEATS_REGION"/>
    <property type="match status" value="3"/>
</dbReference>
<dbReference type="SMART" id="SM00320">
    <property type="entry name" value="WD40"/>
    <property type="match status" value="7"/>
</dbReference>
<evidence type="ECO:0000256" key="3">
    <source>
        <dbReference type="PROSITE-ProRule" id="PRU00221"/>
    </source>
</evidence>
<protein>
    <submittedName>
        <fullName evidence="6">Protein JINGUBANG-like</fullName>
    </submittedName>
</protein>
<proteinExistence type="predicted"/>
<organism evidence="5 6">
    <name type="scientific">Punica granatum</name>
    <name type="common">Pomegranate</name>
    <dbReference type="NCBI Taxonomy" id="22663"/>
    <lineage>
        <taxon>Eukaryota</taxon>
        <taxon>Viridiplantae</taxon>
        <taxon>Streptophyta</taxon>
        <taxon>Embryophyta</taxon>
        <taxon>Tracheophyta</taxon>
        <taxon>Spermatophyta</taxon>
        <taxon>Magnoliopsida</taxon>
        <taxon>eudicotyledons</taxon>
        <taxon>Gunneridae</taxon>
        <taxon>Pentapetalae</taxon>
        <taxon>rosids</taxon>
        <taxon>malvids</taxon>
        <taxon>Myrtales</taxon>
        <taxon>Lythraceae</taxon>
        <taxon>Punica</taxon>
    </lineage>
</organism>
<dbReference type="InterPro" id="IPR045182">
    <property type="entry name" value="JINGUBANG-like"/>
</dbReference>
<keyword evidence="2" id="KW-0677">Repeat</keyword>
<evidence type="ECO:0000256" key="4">
    <source>
        <dbReference type="SAM" id="MobiDB-lite"/>
    </source>
</evidence>
<dbReference type="InterPro" id="IPR015943">
    <property type="entry name" value="WD40/YVTN_repeat-like_dom_sf"/>
</dbReference>
<reference evidence="6" key="2">
    <citation type="submission" date="2025-08" db="UniProtKB">
        <authorList>
            <consortium name="RefSeq"/>
        </authorList>
    </citation>
    <scope>IDENTIFICATION</scope>
    <source>
        <tissue evidence="6">Leaf</tissue>
    </source>
</reference>
<accession>A0A6P8CTP0</accession>
<dbReference type="PRINTS" id="PR00320">
    <property type="entry name" value="GPROTEINBRPT"/>
</dbReference>
<feature type="region of interest" description="Disordered" evidence="4">
    <location>
        <begin position="22"/>
        <end position="41"/>
    </location>
</feature>
<evidence type="ECO:0000313" key="6">
    <source>
        <dbReference type="RefSeq" id="XP_031385519.1"/>
    </source>
</evidence>
<dbReference type="OrthoDB" id="674604at2759"/>
<dbReference type="AlphaFoldDB" id="A0A6P8CTP0"/>
<dbReference type="Proteomes" id="UP000515151">
    <property type="component" value="Chromosome 3"/>
</dbReference>
<evidence type="ECO:0000256" key="1">
    <source>
        <dbReference type="ARBA" id="ARBA00022574"/>
    </source>
</evidence>
<keyword evidence="1 3" id="KW-0853">WD repeat</keyword>
<evidence type="ECO:0000256" key="2">
    <source>
        <dbReference type="ARBA" id="ARBA00022737"/>
    </source>
</evidence>
<dbReference type="InterPro" id="IPR036322">
    <property type="entry name" value="WD40_repeat_dom_sf"/>
</dbReference>
<dbReference type="Pfam" id="PF00400">
    <property type="entry name" value="WD40"/>
    <property type="match status" value="4"/>
</dbReference>
<dbReference type="RefSeq" id="XP_031385519.1">
    <property type="nucleotide sequence ID" value="XM_031529659.1"/>
</dbReference>
<dbReference type="InterPro" id="IPR020472">
    <property type="entry name" value="WD40_PAC1"/>
</dbReference>
<feature type="compositionally biased region" description="Low complexity" evidence="4">
    <location>
        <begin position="23"/>
        <end position="34"/>
    </location>
</feature>
<dbReference type="GeneID" id="116199337"/>
<dbReference type="InterPro" id="IPR001680">
    <property type="entry name" value="WD40_rpt"/>
</dbReference>
<feature type="repeat" description="WD" evidence="3">
    <location>
        <begin position="255"/>
        <end position="285"/>
    </location>
</feature>
<dbReference type="SUPFAM" id="SSF50978">
    <property type="entry name" value="WD40 repeat-like"/>
    <property type="match status" value="1"/>
</dbReference>
<dbReference type="PROSITE" id="PS50082">
    <property type="entry name" value="WD_REPEATS_2"/>
    <property type="match status" value="3"/>
</dbReference>
<dbReference type="PANTHER" id="PTHR22844:SF342">
    <property type="entry name" value="AND WD40 DOMAIN PROTEIN, PUTATIVE-RELATED"/>
    <property type="match status" value="1"/>
</dbReference>
<keyword evidence="5" id="KW-1185">Reference proteome</keyword>
<sequence length="465" mass="50049">MEDSSSPASSALPPNPSFRLILEETLPLPTTEPTSNSNRFGLVKSISTKESRLPSFSDFPATPALSPSRLSLHTSSSQYYSPPHPFVAATKISAEFDAAANFRCVFSVLKKDGQVLSMSISNNLVYTGTESNVIRVWKLPEFIECDQLRAKAHRAVAMAVSGFNDQVCAAYSDGKVRVWRRMWTGGSVKHAKIATVPSTGSFVMSYITGKDNMMKHLGPITSLAINPTGDILYSASLDTTVKVWRLSDFRCIETFQAHPQSVNAIATGPDGVLYTASDDATIRVWRGHLSSSSSSSSYSSSLATAHSLILTLRAKNSPIKTLSLAAGGEVLYGGCTDGYIHFWLRAISSFSTCQLQYCGALQGHSHAVLCVTSLGRYLVSGSADATVRVWARETGGQHECVAVLLGHRGPVRCVVAYRDRMLVKEEDSLVGGGCTICTGSLDGVLKVWRVTGVSDRSVQSSTRIA</sequence>
<reference evidence="5" key="1">
    <citation type="journal article" date="2020" name="Plant Biotechnol. J.">
        <title>The pomegranate (Punica granatum L.) draft genome dissects genetic divergence between soft- and hard-seeded cultivars.</title>
        <authorList>
            <person name="Luo X."/>
            <person name="Li H."/>
            <person name="Wu Z."/>
            <person name="Yao W."/>
            <person name="Zhao P."/>
            <person name="Cao D."/>
            <person name="Yu H."/>
            <person name="Li K."/>
            <person name="Poudel K."/>
            <person name="Zhao D."/>
            <person name="Zhang F."/>
            <person name="Xia X."/>
            <person name="Chen L."/>
            <person name="Wang Q."/>
            <person name="Jing D."/>
            <person name="Cao S."/>
        </authorList>
    </citation>
    <scope>NUCLEOTIDE SEQUENCE [LARGE SCALE GENOMIC DNA]</scope>
    <source>
        <strain evidence="5">cv. Tunisia</strain>
    </source>
</reference>
<name>A0A6P8CTP0_PUNGR</name>
<gene>
    <name evidence="6" type="primary">LOC116199337</name>
</gene>
<dbReference type="Gene3D" id="2.130.10.10">
    <property type="entry name" value="YVTN repeat-like/Quinoprotein amine dehydrogenase"/>
    <property type="match status" value="3"/>
</dbReference>
<dbReference type="PANTHER" id="PTHR22844">
    <property type="entry name" value="F-BOX AND WD40 DOMAIN PROTEIN"/>
    <property type="match status" value="1"/>
</dbReference>